<dbReference type="PANTHER" id="PTHR30461">
    <property type="entry name" value="DNA-INVERTASE FROM LAMBDOID PROPHAGE"/>
    <property type="match status" value="1"/>
</dbReference>
<dbReference type="SMART" id="SM00857">
    <property type="entry name" value="Resolvase"/>
    <property type="match status" value="1"/>
</dbReference>
<proteinExistence type="predicted"/>
<dbReference type="AlphaFoldDB" id="A0A7X9E7R0"/>
<dbReference type="EMBL" id="JAAZNV010000011">
    <property type="protein sequence ID" value="NMB91841.1"/>
    <property type="molecule type" value="Genomic_DNA"/>
</dbReference>
<dbReference type="Gene3D" id="3.90.1750.20">
    <property type="entry name" value="Putative Large Serine Recombinase, Chain B, Domain 2"/>
    <property type="match status" value="1"/>
</dbReference>
<evidence type="ECO:0000259" key="1">
    <source>
        <dbReference type="PROSITE" id="PS51737"/>
    </source>
</evidence>
<organism evidence="2 3">
    <name type="scientific">candidate division WWE3 bacterium</name>
    <dbReference type="NCBI Taxonomy" id="2053526"/>
    <lineage>
        <taxon>Bacteria</taxon>
        <taxon>Katanobacteria</taxon>
    </lineage>
</organism>
<dbReference type="InterPro" id="IPR036162">
    <property type="entry name" value="Resolvase-like_N_sf"/>
</dbReference>
<dbReference type="GO" id="GO:0000150">
    <property type="term" value="F:DNA strand exchange activity"/>
    <property type="evidence" value="ECO:0007669"/>
    <property type="project" value="InterPro"/>
</dbReference>
<dbReference type="GO" id="GO:0003677">
    <property type="term" value="F:DNA binding"/>
    <property type="evidence" value="ECO:0007669"/>
    <property type="project" value="InterPro"/>
</dbReference>
<dbReference type="CDD" id="cd00338">
    <property type="entry name" value="Ser_Recombinase"/>
    <property type="match status" value="1"/>
</dbReference>
<accession>A0A7X9E7R0</accession>
<dbReference type="Pfam" id="PF13408">
    <property type="entry name" value="Zn_ribbon_recom"/>
    <property type="match status" value="1"/>
</dbReference>
<comment type="caution">
    <text evidence="2">The sequence shown here is derived from an EMBL/GenBank/DDBJ whole genome shotgun (WGS) entry which is preliminary data.</text>
</comment>
<dbReference type="Pfam" id="PF07508">
    <property type="entry name" value="Recombinase"/>
    <property type="match status" value="1"/>
</dbReference>
<dbReference type="InterPro" id="IPR050639">
    <property type="entry name" value="SSR_resolvase"/>
</dbReference>
<dbReference type="PROSITE" id="PS51737">
    <property type="entry name" value="RECOMBINASE_DNA_BIND"/>
    <property type="match status" value="1"/>
</dbReference>
<evidence type="ECO:0000313" key="2">
    <source>
        <dbReference type="EMBL" id="NMB91841.1"/>
    </source>
</evidence>
<dbReference type="SUPFAM" id="SSF53041">
    <property type="entry name" value="Resolvase-like"/>
    <property type="match status" value="1"/>
</dbReference>
<dbReference type="InterPro" id="IPR006119">
    <property type="entry name" value="Resolv_N"/>
</dbReference>
<feature type="domain" description="Recombinase" evidence="1">
    <location>
        <begin position="155"/>
        <end position="260"/>
    </location>
</feature>
<dbReference type="InterPro" id="IPR038109">
    <property type="entry name" value="DNA_bind_recomb_sf"/>
</dbReference>
<dbReference type="Proteomes" id="UP000590542">
    <property type="component" value="Unassembled WGS sequence"/>
</dbReference>
<dbReference type="InterPro" id="IPR025827">
    <property type="entry name" value="Zn_ribbon_recom_dom"/>
</dbReference>
<dbReference type="Gene3D" id="3.40.50.1390">
    <property type="entry name" value="Resolvase, N-terminal catalytic domain"/>
    <property type="match status" value="1"/>
</dbReference>
<dbReference type="Pfam" id="PF00239">
    <property type="entry name" value="Resolvase"/>
    <property type="match status" value="1"/>
</dbReference>
<sequence>MKYFIYCRKSSEEDNKQVQSLDTQERILVDFATTKGLKIVDIFRESKSAKDAGTREIFGVMLSKITKGDADGILVSHTDRLARNYNDAGDLLNLMSKGLLKEIATPYRAFNSVQDYLYMGFDFVFATHYSAQLGVKVKEGIDSKVLKGEYPTHAPLGYFNKEGKIYIDETKAPYIRRLFELYSHNQYSIKEIGNILYKEGLRTKGGNKVVTAVLHRALINPIYRGDFMWNGKLYEGIHEGIISRELFEAVQGVLEGKNRAKNNTFNFLYRGYLTCAVCGCKLTATKKKQKYDYYYCTNGKNLCNQHKDYMDSDDIKGLISNNFANFIINKEMCDLSLEQYKQDVRKNNNYQDSTRNLLQNQLAKIEEKLDKLVDMNLEGLLTKEKYTEKQNKLLTEKGLIQEQLKKLPNQITENTLELLEKFKERCYHLQNLFDEGNEDVKSDLLKSALWNLSIKDKQIATAQYKLPYQELANASKSNDFDTWRGRRDSNP</sequence>
<reference evidence="2 3" key="1">
    <citation type="journal article" date="2020" name="Biotechnol. Biofuels">
        <title>New insights from the biogas microbiome by comprehensive genome-resolved metagenomics of nearly 1600 species originating from multiple anaerobic digesters.</title>
        <authorList>
            <person name="Campanaro S."/>
            <person name="Treu L."/>
            <person name="Rodriguez-R L.M."/>
            <person name="Kovalovszki A."/>
            <person name="Ziels R.M."/>
            <person name="Maus I."/>
            <person name="Zhu X."/>
            <person name="Kougias P.G."/>
            <person name="Basile A."/>
            <person name="Luo G."/>
            <person name="Schluter A."/>
            <person name="Konstantinidis K.T."/>
            <person name="Angelidaki I."/>
        </authorList>
    </citation>
    <scope>NUCLEOTIDE SEQUENCE [LARGE SCALE GENOMIC DNA]</scope>
    <source>
        <strain evidence="2">AS27yjCOA_202</strain>
    </source>
</reference>
<dbReference type="InterPro" id="IPR011109">
    <property type="entry name" value="DNA_bind_recombinase_dom"/>
</dbReference>
<name>A0A7X9E7R0_UNCKA</name>
<dbReference type="PANTHER" id="PTHR30461:SF23">
    <property type="entry name" value="DNA RECOMBINASE-RELATED"/>
    <property type="match status" value="1"/>
</dbReference>
<protein>
    <submittedName>
        <fullName evidence="2">Recombinase family protein</fullName>
    </submittedName>
</protein>
<gene>
    <name evidence="2" type="ORF">GYA37_03275</name>
</gene>
<evidence type="ECO:0000313" key="3">
    <source>
        <dbReference type="Proteomes" id="UP000590542"/>
    </source>
</evidence>